<dbReference type="EMBL" id="ANHZ02000020">
    <property type="protein sequence ID" value="EME35797.1"/>
    <property type="molecule type" value="Genomic_DNA"/>
</dbReference>
<name>M2WBE2_9MICC</name>
<reference evidence="2 3" key="1">
    <citation type="journal article" date="2014" name="Genome Announc.">
        <title>Draft Genome Sequence of Kocuria palustris PEL.</title>
        <authorList>
            <person name="Sharma G."/>
            <person name="Khatri I."/>
            <person name="Subramanian S."/>
        </authorList>
    </citation>
    <scope>NUCLEOTIDE SEQUENCE [LARGE SCALE GENOMIC DNA]</scope>
    <source>
        <strain evidence="2 3">PEL</strain>
    </source>
</reference>
<keyword evidence="3" id="KW-1185">Reference proteome</keyword>
<dbReference type="Proteomes" id="UP000009877">
    <property type="component" value="Unassembled WGS sequence"/>
</dbReference>
<evidence type="ECO:0000313" key="2">
    <source>
        <dbReference type="EMBL" id="EME35797.1"/>
    </source>
</evidence>
<protein>
    <submittedName>
        <fullName evidence="2">Transcriptional regulator</fullName>
    </submittedName>
</protein>
<sequence length="53" mass="5620">MGICRPKGVSPGQAAEFSTMTPHALEAHRGPAEVLTIYDHDGEQAHLPGRPQG</sequence>
<dbReference type="STRING" id="71999.KPaMU14_03040"/>
<comment type="caution">
    <text evidence="2">The sequence shown here is derived from an EMBL/GenBank/DDBJ whole genome shotgun (WGS) entry which is preliminary data.</text>
</comment>
<organism evidence="2 3">
    <name type="scientific">Kocuria palustris PEL</name>
    <dbReference type="NCBI Taxonomy" id="1236550"/>
    <lineage>
        <taxon>Bacteria</taxon>
        <taxon>Bacillati</taxon>
        <taxon>Actinomycetota</taxon>
        <taxon>Actinomycetes</taxon>
        <taxon>Micrococcales</taxon>
        <taxon>Micrococcaceae</taxon>
        <taxon>Kocuria</taxon>
    </lineage>
</organism>
<feature type="region of interest" description="Disordered" evidence="1">
    <location>
        <begin position="1"/>
        <end position="25"/>
    </location>
</feature>
<evidence type="ECO:0000256" key="1">
    <source>
        <dbReference type="SAM" id="MobiDB-lite"/>
    </source>
</evidence>
<evidence type="ECO:0000313" key="3">
    <source>
        <dbReference type="Proteomes" id="UP000009877"/>
    </source>
</evidence>
<dbReference type="AlphaFoldDB" id="M2WBE2"/>
<proteinExistence type="predicted"/>
<gene>
    <name evidence="2" type="ORF">C884_01197</name>
</gene>
<accession>M2WBE2</accession>